<dbReference type="Pfam" id="PF00005">
    <property type="entry name" value="ABC_tran"/>
    <property type="match status" value="1"/>
</dbReference>
<evidence type="ECO:0000256" key="6">
    <source>
        <dbReference type="SAM" id="MobiDB-lite"/>
    </source>
</evidence>
<dbReference type="GO" id="GO:0016887">
    <property type="term" value="F:ATP hydrolysis activity"/>
    <property type="evidence" value="ECO:0007669"/>
    <property type="project" value="InterPro"/>
</dbReference>
<keyword evidence="4" id="KW-0547">Nucleotide-binding</keyword>
<evidence type="ECO:0000313" key="9">
    <source>
        <dbReference type="Proteomes" id="UP000315439"/>
    </source>
</evidence>
<feature type="domain" description="ABC transporter" evidence="7">
    <location>
        <begin position="5"/>
        <end position="232"/>
    </location>
</feature>
<dbReference type="InterPro" id="IPR050763">
    <property type="entry name" value="ABC_transporter_ATP-binding"/>
</dbReference>
<dbReference type="SMART" id="SM00382">
    <property type="entry name" value="AAA"/>
    <property type="match status" value="1"/>
</dbReference>
<dbReference type="InterPro" id="IPR025302">
    <property type="entry name" value="DrrA1/2-like_C"/>
</dbReference>
<evidence type="ECO:0000256" key="5">
    <source>
        <dbReference type="ARBA" id="ARBA00022840"/>
    </source>
</evidence>
<proteinExistence type="inferred from homology"/>
<keyword evidence="9" id="KW-1185">Reference proteome</keyword>
<gene>
    <name evidence="8" type="ORF">FLL46_02690</name>
</gene>
<accession>A0A545UK07</accession>
<dbReference type="Gene3D" id="3.40.50.300">
    <property type="entry name" value="P-loop containing nucleotide triphosphate hydrolases"/>
    <property type="match status" value="1"/>
</dbReference>
<dbReference type="InterPro" id="IPR003439">
    <property type="entry name" value="ABC_transporter-like_ATP-bd"/>
</dbReference>
<dbReference type="AlphaFoldDB" id="A0A545UK07"/>
<dbReference type="InterPro" id="IPR017871">
    <property type="entry name" value="ABC_transporter-like_CS"/>
</dbReference>
<dbReference type="SUPFAM" id="SSF52540">
    <property type="entry name" value="P-loop containing nucleoside triphosphate hydrolases"/>
    <property type="match status" value="1"/>
</dbReference>
<evidence type="ECO:0000256" key="3">
    <source>
        <dbReference type="ARBA" id="ARBA00022458"/>
    </source>
</evidence>
<keyword evidence="5 8" id="KW-0067">ATP-binding</keyword>
<dbReference type="Pfam" id="PF13732">
    <property type="entry name" value="DrrA1-3_C"/>
    <property type="match status" value="1"/>
</dbReference>
<dbReference type="PROSITE" id="PS50893">
    <property type="entry name" value="ABC_TRANSPORTER_2"/>
    <property type="match status" value="1"/>
</dbReference>
<name>A0A545UK07_9GAMM</name>
<evidence type="ECO:0000259" key="7">
    <source>
        <dbReference type="PROSITE" id="PS50893"/>
    </source>
</evidence>
<evidence type="ECO:0000256" key="1">
    <source>
        <dbReference type="ARBA" id="ARBA00005417"/>
    </source>
</evidence>
<dbReference type="InterPro" id="IPR003593">
    <property type="entry name" value="AAA+_ATPase"/>
</dbReference>
<dbReference type="PANTHER" id="PTHR42711">
    <property type="entry name" value="ABC TRANSPORTER ATP-BINDING PROTEIN"/>
    <property type="match status" value="1"/>
</dbReference>
<dbReference type="PROSITE" id="PS00211">
    <property type="entry name" value="ABC_TRANSPORTER_1"/>
    <property type="match status" value="1"/>
</dbReference>
<comment type="similarity">
    <text evidence="1">Belongs to the ABC transporter superfamily.</text>
</comment>
<keyword evidence="3" id="KW-0536">Nodulation</keyword>
<dbReference type="InterPro" id="IPR027417">
    <property type="entry name" value="P-loop_NTPase"/>
</dbReference>
<sequence length="330" mass="37271">MAFALEARNLVKNFGELSAVDKVSFNIPEGAVFGLLGRNGAGKTTTIRLLMNIYFPDEGEVLLRGVNVGQEFRDKVGYLPEERGLYKKMKVLDTILFFAELKGVQGPQVKSKALEYLERFELLDRKDAKVEDLSKGNQQKIQFICTVIHDPEFIILDEPFSGLDPVNTNILKDIILELKKAGKIIIFSTHLMDFAEKMCDHIAIIHEGKIIEQGDLSELKRSYSQKNISLVYEGDIKFLESQSCVEKMEDFGRFTGIQVKEKEDVQTLLRLLVENNITVKRFDANDISLHEIFINLTADRSSPSSTIEQQEVDAVSTNSSESKQETLQNA</sequence>
<keyword evidence="2" id="KW-0813">Transport</keyword>
<dbReference type="EMBL" id="VIKS01000001">
    <property type="protein sequence ID" value="TQV89805.1"/>
    <property type="molecule type" value="Genomic_DNA"/>
</dbReference>
<dbReference type="OrthoDB" id="9775490at2"/>
<reference evidence="8 9" key="1">
    <citation type="submission" date="2019-07" db="EMBL/GenBank/DDBJ databases">
        <title>Draft genome for Aliikangiella sp. M105.</title>
        <authorList>
            <person name="Wang G."/>
        </authorList>
    </citation>
    <scope>NUCLEOTIDE SEQUENCE [LARGE SCALE GENOMIC DNA]</scope>
    <source>
        <strain evidence="8 9">M105</strain>
    </source>
</reference>
<protein>
    <submittedName>
        <fullName evidence="8">ATP-binding cassette domain-containing protein</fullName>
    </submittedName>
</protein>
<dbReference type="GO" id="GO:0005524">
    <property type="term" value="F:ATP binding"/>
    <property type="evidence" value="ECO:0007669"/>
    <property type="project" value="UniProtKB-KW"/>
</dbReference>
<comment type="caution">
    <text evidence="8">The sequence shown here is derived from an EMBL/GenBank/DDBJ whole genome shotgun (WGS) entry which is preliminary data.</text>
</comment>
<feature type="region of interest" description="Disordered" evidence="6">
    <location>
        <begin position="302"/>
        <end position="330"/>
    </location>
</feature>
<evidence type="ECO:0000256" key="2">
    <source>
        <dbReference type="ARBA" id="ARBA00022448"/>
    </source>
</evidence>
<dbReference type="RefSeq" id="WP_142891869.1">
    <property type="nucleotide sequence ID" value="NZ_ML660160.1"/>
</dbReference>
<organism evidence="8 9">
    <name type="scientific">Aliikangiella coralliicola</name>
    <dbReference type="NCBI Taxonomy" id="2592383"/>
    <lineage>
        <taxon>Bacteria</taxon>
        <taxon>Pseudomonadati</taxon>
        <taxon>Pseudomonadota</taxon>
        <taxon>Gammaproteobacteria</taxon>
        <taxon>Oceanospirillales</taxon>
        <taxon>Pleioneaceae</taxon>
        <taxon>Aliikangiella</taxon>
    </lineage>
</organism>
<evidence type="ECO:0000256" key="4">
    <source>
        <dbReference type="ARBA" id="ARBA00022741"/>
    </source>
</evidence>
<evidence type="ECO:0000313" key="8">
    <source>
        <dbReference type="EMBL" id="TQV89805.1"/>
    </source>
</evidence>
<dbReference type="Proteomes" id="UP000315439">
    <property type="component" value="Unassembled WGS sequence"/>
</dbReference>
<dbReference type="PANTHER" id="PTHR42711:SF5">
    <property type="entry name" value="ABC TRANSPORTER ATP-BINDING PROTEIN NATA"/>
    <property type="match status" value="1"/>
</dbReference>